<feature type="transmembrane region" description="Helical" evidence="8">
    <location>
        <begin position="413"/>
        <end position="430"/>
    </location>
</feature>
<feature type="transmembrane region" description="Helical" evidence="8">
    <location>
        <begin position="250"/>
        <end position="269"/>
    </location>
</feature>
<evidence type="ECO:0000256" key="3">
    <source>
        <dbReference type="ARBA" id="ARBA00022676"/>
    </source>
</evidence>
<dbReference type="AlphaFoldDB" id="Q7UKY8"/>
<protein>
    <recommendedName>
        <fullName evidence="9">Glycosyltransferase RgtA/B/C/D-like domain-containing protein</fullName>
    </recommendedName>
</protein>
<dbReference type="TCDB" id="9.B.142.9.1">
    <property type="family name" value="the integral membrane glycosyltransferase family 39 (gt39) family"/>
</dbReference>
<dbReference type="InterPro" id="IPR038731">
    <property type="entry name" value="RgtA/B/C-like"/>
</dbReference>
<proteinExistence type="predicted"/>
<evidence type="ECO:0000256" key="6">
    <source>
        <dbReference type="ARBA" id="ARBA00022989"/>
    </source>
</evidence>
<evidence type="ECO:0000313" key="10">
    <source>
        <dbReference type="EMBL" id="CAD76492.1"/>
    </source>
</evidence>
<evidence type="ECO:0000256" key="1">
    <source>
        <dbReference type="ARBA" id="ARBA00004651"/>
    </source>
</evidence>
<feature type="domain" description="Glycosyltransferase RgtA/B/C/D-like" evidence="9">
    <location>
        <begin position="89"/>
        <end position="178"/>
    </location>
</feature>
<dbReference type="OrthoDB" id="231161at2"/>
<keyword evidence="2" id="KW-1003">Cell membrane</keyword>
<organism evidence="10 11">
    <name type="scientific">Rhodopirellula baltica (strain DSM 10527 / NCIMB 13988 / SH1)</name>
    <dbReference type="NCBI Taxonomy" id="243090"/>
    <lineage>
        <taxon>Bacteria</taxon>
        <taxon>Pseudomonadati</taxon>
        <taxon>Planctomycetota</taxon>
        <taxon>Planctomycetia</taxon>
        <taxon>Pirellulales</taxon>
        <taxon>Pirellulaceae</taxon>
        <taxon>Rhodopirellula</taxon>
    </lineage>
</organism>
<evidence type="ECO:0000259" key="9">
    <source>
        <dbReference type="Pfam" id="PF13231"/>
    </source>
</evidence>
<accession>Q7UKY8</accession>
<sequence length="463" mass="52047">MRLARAGQFRKLSVGCHPTWRMTHPDRRWLWLVSGIILAFLVRGSIVLAKLDSLDADPDAYRVIAETLAQTGTFGLMGNSEVATPTAFRPPLYPWLLSFFVDADGSLASGWVAMLHVCLGVLTIVLTWDVARRWWSERVAWIAAALVTIDPMLLWQSTLVMTETIATALTVMVWWWWVARMNPNPAVVTLDDGDLINSCDRSPSRPIIDAVVFGGLLSLTVLCRPTFLVWAAMLIPALFFIGPSCRTRRLARVGVVGLILVATVGLWTLRNVSQLGHPIWATTHGGYTLLLANNDSFYDSLDKSSIEWKPWERTPWDPTEFFAEYEARERGFDEVSDDRVAYEMAKSTISNRPAMFAWSCIARATSLWHPFPARTPDRSMMVVLVIGLYQTGLLWMAVLGIAKHWRLWWHPNAWPAFALVITLTAVHSVYWSNPRMRSPVIPMLAVAVACGMVPRQADQTKPT</sequence>
<dbReference type="EMBL" id="BX294150">
    <property type="protein sequence ID" value="CAD76492.1"/>
    <property type="molecule type" value="Genomic_DNA"/>
</dbReference>
<keyword evidence="3" id="KW-0328">Glycosyltransferase</keyword>
<evidence type="ECO:0000256" key="8">
    <source>
        <dbReference type="SAM" id="Phobius"/>
    </source>
</evidence>
<keyword evidence="5 8" id="KW-0812">Transmembrane</keyword>
<keyword evidence="4" id="KW-0808">Transferase</keyword>
<keyword evidence="7 8" id="KW-0472">Membrane</keyword>
<dbReference type="HOGENOM" id="CLU_048081_1_0_0"/>
<evidence type="ECO:0000256" key="5">
    <source>
        <dbReference type="ARBA" id="ARBA00022692"/>
    </source>
</evidence>
<dbReference type="PANTHER" id="PTHR33908">
    <property type="entry name" value="MANNOSYLTRANSFERASE YKCB-RELATED"/>
    <property type="match status" value="1"/>
</dbReference>
<keyword evidence="6 8" id="KW-1133">Transmembrane helix</keyword>
<dbReference type="Proteomes" id="UP000001025">
    <property type="component" value="Chromosome"/>
</dbReference>
<reference evidence="10 11" key="1">
    <citation type="journal article" date="2003" name="Proc. Natl. Acad. Sci. U.S.A.">
        <title>Complete genome sequence of the marine planctomycete Pirellula sp. strain 1.</title>
        <authorList>
            <person name="Gloeckner F.O."/>
            <person name="Kube M."/>
            <person name="Bauer M."/>
            <person name="Teeling H."/>
            <person name="Lombardot T."/>
            <person name="Ludwig W."/>
            <person name="Gade D."/>
            <person name="Beck A."/>
            <person name="Borzym K."/>
            <person name="Heitmann K."/>
            <person name="Rabus R."/>
            <person name="Schlesner H."/>
            <person name="Amann R."/>
            <person name="Reinhardt R."/>
        </authorList>
    </citation>
    <scope>NUCLEOTIDE SEQUENCE [LARGE SCALE GENOMIC DNA]</scope>
    <source>
        <strain evidence="11">DSM 10527 / NCIMB 13988 / SH1</strain>
    </source>
</reference>
<evidence type="ECO:0000256" key="4">
    <source>
        <dbReference type="ARBA" id="ARBA00022679"/>
    </source>
</evidence>
<dbReference type="PANTHER" id="PTHR33908:SF11">
    <property type="entry name" value="MEMBRANE PROTEIN"/>
    <property type="match status" value="1"/>
</dbReference>
<evidence type="ECO:0000313" key="11">
    <source>
        <dbReference type="Proteomes" id="UP000001025"/>
    </source>
</evidence>
<dbReference type="GO" id="GO:0009103">
    <property type="term" value="P:lipopolysaccharide biosynthetic process"/>
    <property type="evidence" value="ECO:0007669"/>
    <property type="project" value="UniProtKB-ARBA"/>
</dbReference>
<dbReference type="STRING" id="243090.RB9855"/>
<name>Q7UKY8_RHOBA</name>
<dbReference type="InterPro" id="IPR050297">
    <property type="entry name" value="LipidA_mod_glycosyltrf_83"/>
</dbReference>
<feature type="transmembrane region" description="Helical" evidence="8">
    <location>
        <begin position="29"/>
        <end position="49"/>
    </location>
</feature>
<dbReference type="GO" id="GO:0016763">
    <property type="term" value="F:pentosyltransferase activity"/>
    <property type="evidence" value="ECO:0000318"/>
    <property type="project" value="GO_Central"/>
</dbReference>
<comment type="subcellular location">
    <subcellularLocation>
        <location evidence="1">Cell membrane</location>
        <topology evidence="1">Multi-pass membrane protein</topology>
    </subcellularLocation>
</comment>
<evidence type="ECO:0000256" key="2">
    <source>
        <dbReference type="ARBA" id="ARBA00022475"/>
    </source>
</evidence>
<keyword evidence="11" id="KW-1185">Reference proteome</keyword>
<dbReference type="InParanoid" id="Q7UKY8"/>
<dbReference type="GO" id="GO:0005886">
    <property type="term" value="C:plasma membrane"/>
    <property type="evidence" value="ECO:0000318"/>
    <property type="project" value="GO_Central"/>
</dbReference>
<dbReference type="GO" id="GO:0000030">
    <property type="term" value="F:mannosyltransferase activity"/>
    <property type="evidence" value="ECO:0007669"/>
    <property type="project" value="InterPro"/>
</dbReference>
<feature type="transmembrane region" description="Helical" evidence="8">
    <location>
        <begin position="152"/>
        <end position="177"/>
    </location>
</feature>
<feature type="transmembrane region" description="Helical" evidence="8">
    <location>
        <begin position="210"/>
        <end position="238"/>
    </location>
</feature>
<feature type="transmembrane region" description="Helical" evidence="8">
    <location>
        <begin position="380"/>
        <end position="401"/>
    </location>
</feature>
<feature type="transmembrane region" description="Helical" evidence="8">
    <location>
        <begin position="108"/>
        <end position="131"/>
    </location>
</feature>
<dbReference type="EnsemblBacteria" id="CAD76492">
    <property type="protein sequence ID" value="CAD76492"/>
    <property type="gene ID" value="RB9855"/>
</dbReference>
<dbReference type="PATRIC" id="fig|243090.15.peg.4743"/>
<dbReference type="Pfam" id="PF13231">
    <property type="entry name" value="PMT_2"/>
    <property type="match status" value="1"/>
</dbReference>
<dbReference type="KEGG" id="rba:RB9855"/>
<dbReference type="eggNOG" id="COG1287">
    <property type="taxonomic scope" value="Bacteria"/>
</dbReference>
<evidence type="ECO:0000256" key="7">
    <source>
        <dbReference type="ARBA" id="ARBA00023136"/>
    </source>
</evidence>
<gene>
    <name evidence="10" type="ordered locus">RB9855</name>
</gene>
<dbReference type="GO" id="GO:0006493">
    <property type="term" value="P:protein O-linked glycosylation"/>
    <property type="evidence" value="ECO:0007669"/>
    <property type="project" value="InterPro"/>
</dbReference>